<reference evidence="1 2" key="1">
    <citation type="submission" date="2018-06" db="EMBL/GenBank/DDBJ databases">
        <authorList>
            <consortium name="Pathogen Informatics"/>
            <person name="Doyle S."/>
        </authorList>
    </citation>
    <scope>NUCLEOTIDE SEQUENCE [LARGE SCALE GENOMIC DNA]</scope>
    <source>
        <strain evidence="1 2">NCTC13067</strain>
    </source>
</reference>
<dbReference type="AlphaFoldDB" id="A0A379E4G0"/>
<proteinExistence type="predicted"/>
<sequence length="154" mass="17425">MKDSNYDDIINLHHHVSRRHPQMSLYSRAAQFAPFAALSGYEEAIAETARCTVREAELMEDDRQLLDRKLSCLSFRLAEHPVVSITYFQPDMKKSGGKYMIATGIVREIDERGRMIRMDDGKLICIDTIAAMESEVFAPDGDQLSENGPAVLSW</sequence>
<gene>
    <name evidence="1" type="ORF">NCTC13067_00859</name>
</gene>
<accession>A0A379E4G0</accession>
<evidence type="ECO:0000313" key="1">
    <source>
        <dbReference type="EMBL" id="SUB87194.1"/>
    </source>
</evidence>
<protein>
    <recommendedName>
        <fullName evidence="3">YolD-like protein</fullName>
    </recommendedName>
</protein>
<dbReference type="EMBL" id="UGTM01000001">
    <property type="protein sequence ID" value="SUB87194.1"/>
    <property type="molecule type" value="Genomic_DNA"/>
</dbReference>
<dbReference type="Proteomes" id="UP000255469">
    <property type="component" value="Unassembled WGS sequence"/>
</dbReference>
<evidence type="ECO:0008006" key="3">
    <source>
        <dbReference type="Google" id="ProtNLM"/>
    </source>
</evidence>
<organism evidence="1 2">
    <name type="scientific">Prevotella denticola</name>
    <dbReference type="NCBI Taxonomy" id="28129"/>
    <lineage>
        <taxon>Bacteria</taxon>
        <taxon>Pseudomonadati</taxon>
        <taxon>Bacteroidota</taxon>
        <taxon>Bacteroidia</taxon>
        <taxon>Bacteroidales</taxon>
        <taxon>Prevotellaceae</taxon>
        <taxon>Prevotella</taxon>
    </lineage>
</organism>
<name>A0A379E4G0_9BACT</name>
<evidence type="ECO:0000313" key="2">
    <source>
        <dbReference type="Proteomes" id="UP000255469"/>
    </source>
</evidence>